<dbReference type="RefSeq" id="XP_049262188.1">
    <property type="nucleotide sequence ID" value="XM_049408530.1"/>
</dbReference>
<organism evidence="1 2">
    <name type="scientific">[Candida] subhashii</name>
    <dbReference type="NCBI Taxonomy" id="561895"/>
    <lineage>
        <taxon>Eukaryota</taxon>
        <taxon>Fungi</taxon>
        <taxon>Dikarya</taxon>
        <taxon>Ascomycota</taxon>
        <taxon>Saccharomycotina</taxon>
        <taxon>Pichiomycetes</taxon>
        <taxon>Debaryomycetaceae</taxon>
        <taxon>Spathaspora</taxon>
    </lineage>
</organism>
<dbReference type="GeneID" id="73471358"/>
<proteinExistence type="predicted"/>
<comment type="caution">
    <text evidence="1">The sequence shown here is derived from an EMBL/GenBank/DDBJ whole genome shotgun (WGS) entry which is preliminary data.</text>
</comment>
<evidence type="ECO:0000313" key="2">
    <source>
        <dbReference type="Proteomes" id="UP000694255"/>
    </source>
</evidence>
<gene>
    <name evidence="1" type="ORF">J8A68_004558</name>
</gene>
<accession>A0A8J5UUX2</accession>
<evidence type="ECO:0000313" key="1">
    <source>
        <dbReference type="EMBL" id="KAG7661955.1"/>
    </source>
</evidence>
<dbReference type="AlphaFoldDB" id="A0A8J5UUX2"/>
<dbReference type="EMBL" id="JAGSYN010000187">
    <property type="protein sequence ID" value="KAG7661955.1"/>
    <property type="molecule type" value="Genomic_DNA"/>
</dbReference>
<dbReference type="Proteomes" id="UP000694255">
    <property type="component" value="Unassembled WGS sequence"/>
</dbReference>
<sequence>MSASPTTLENLSAESEYALNPEYRYSVYINPRPDPESNIVFRTLPPDFCRYEFYDLSKDQCIKEFTTKIIIGQHFSYRSEINDPKFFEDFRQLFVLRILPDWLAKVFQLPKLGGSDYTIIRDWLRFFEKLTTDFGFEEFLISPDTFDCRRVDHGVSYTECQTPMRASYMIDIICMAVVQCMKVKELLPEEIYPSDGPVTFLHVWHYIVRNKGWASEQYLAVVRKKTAKQRKRMRIKRRARRKWYFPETSGKRSRN</sequence>
<name>A0A8J5UUX2_9ASCO</name>
<protein>
    <submittedName>
        <fullName evidence="1">Uncharacterized protein</fullName>
    </submittedName>
</protein>
<reference evidence="1 2" key="1">
    <citation type="journal article" date="2021" name="DNA Res.">
        <title>Genome analysis of Candida subhashii reveals its hybrid nature and dual mitochondrial genome conformations.</title>
        <authorList>
            <person name="Mixao V."/>
            <person name="Hegedusova E."/>
            <person name="Saus E."/>
            <person name="Pryszcz L.P."/>
            <person name="Cillingova A."/>
            <person name="Nosek J."/>
            <person name="Gabaldon T."/>
        </authorList>
    </citation>
    <scope>NUCLEOTIDE SEQUENCE [LARGE SCALE GENOMIC DNA]</scope>
    <source>
        <strain evidence="1 2">CBS 10753</strain>
    </source>
</reference>
<keyword evidence="2" id="KW-1185">Reference proteome</keyword>